<dbReference type="SMART" id="SM00439">
    <property type="entry name" value="BAH"/>
    <property type="match status" value="1"/>
</dbReference>
<feature type="compositionally biased region" description="Polar residues" evidence="9">
    <location>
        <begin position="610"/>
        <end position="619"/>
    </location>
</feature>
<dbReference type="GO" id="GO:0006368">
    <property type="term" value="P:transcription elongation by RNA polymerase II"/>
    <property type="evidence" value="ECO:0007669"/>
    <property type="project" value="TreeGrafter"/>
</dbReference>
<dbReference type="PROSITE" id="PS51038">
    <property type="entry name" value="BAH"/>
    <property type="match status" value="1"/>
</dbReference>
<evidence type="ECO:0000259" key="10">
    <source>
        <dbReference type="PROSITE" id="PS50014"/>
    </source>
</evidence>
<dbReference type="CDD" id="cd04369">
    <property type="entry name" value="Bromodomain"/>
    <property type="match status" value="1"/>
</dbReference>
<dbReference type="EMBL" id="JAIFTL010000243">
    <property type="protein sequence ID" value="KAG9320961.1"/>
    <property type="molecule type" value="Genomic_DNA"/>
</dbReference>
<dbReference type="InterPro" id="IPR043151">
    <property type="entry name" value="BAH_sf"/>
</dbReference>
<evidence type="ECO:0000256" key="7">
    <source>
        <dbReference type="ARBA" id="ARBA00023242"/>
    </source>
</evidence>
<feature type="compositionally biased region" description="Low complexity" evidence="9">
    <location>
        <begin position="620"/>
        <end position="633"/>
    </location>
</feature>
<feature type="compositionally biased region" description="Low complexity" evidence="9">
    <location>
        <begin position="584"/>
        <end position="593"/>
    </location>
</feature>
<dbReference type="Pfam" id="PF01426">
    <property type="entry name" value="BAH"/>
    <property type="match status" value="1"/>
</dbReference>
<dbReference type="GO" id="GO:0006338">
    <property type="term" value="P:chromatin remodeling"/>
    <property type="evidence" value="ECO:0007669"/>
    <property type="project" value="InterPro"/>
</dbReference>
<dbReference type="InterPro" id="IPR001025">
    <property type="entry name" value="BAH_dom"/>
</dbReference>
<dbReference type="PROSITE" id="PS50014">
    <property type="entry name" value="BROMODOMAIN_2"/>
    <property type="match status" value="2"/>
</dbReference>
<protein>
    <submittedName>
        <fullName evidence="12">Uncharacterized protein</fullName>
    </submittedName>
</protein>
<feature type="domain" description="Bromo" evidence="10">
    <location>
        <begin position="43"/>
        <end position="115"/>
    </location>
</feature>
<keyword evidence="5 8" id="KW-0103">Bromodomain</keyword>
<dbReference type="SUPFAM" id="SSF47370">
    <property type="entry name" value="Bromodomain"/>
    <property type="match status" value="2"/>
</dbReference>
<evidence type="ECO:0000259" key="11">
    <source>
        <dbReference type="PROSITE" id="PS51038"/>
    </source>
</evidence>
<organism evidence="12 13">
    <name type="scientific">Mortierella alpina</name>
    <name type="common">Oleaginous fungus</name>
    <name type="synonym">Mortierella renispora</name>
    <dbReference type="NCBI Taxonomy" id="64518"/>
    <lineage>
        <taxon>Eukaryota</taxon>
        <taxon>Fungi</taxon>
        <taxon>Fungi incertae sedis</taxon>
        <taxon>Mucoromycota</taxon>
        <taxon>Mortierellomycotina</taxon>
        <taxon>Mortierellomycetes</taxon>
        <taxon>Mortierellales</taxon>
        <taxon>Mortierellaceae</taxon>
        <taxon>Mortierella</taxon>
    </lineage>
</organism>
<evidence type="ECO:0000256" key="3">
    <source>
        <dbReference type="ARBA" id="ARBA00022853"/>
    </source>
</evidence>
<dbReference type="GO" id="GO:0003682">
    <property type="term" value="F:chromatin binding"/>
    <property type="evidence" value="ECO:0007669"/>
    <property type="project" value="InterPro"/>
</dbReference>
<evidence type="ECO:0000313" key="13">
    <source>
        <dbReference type="Proteomes" id="UP000717515"/>
    </source>
</evidence>
<dbReference type="InterPro" id="IPR036427">
    <property type="entry name" value="Bromodomain-like_sf"/>
</dbReference>
<keyword evidence="7" id="KW-0539">Nucleus</keyword>
<dbReference type="InterPro" id="IPR037382">
    <property type="entry name" value="Rsc/polybromo"/>
</dbReference>
<evidence type="ECO:0000313" key="12">
    <source>
        <dbReference type="EMBL" id="KAG9320961.1"/>
    </source>
</evidence>
<dbReference type="CDD" id="cd04717">
    <property type="entry name" value="BAH_polybromo"/>
    <property type="match status" value="1"/>
</dbReference>
<evidence type="ECO:0000256" key="5">
    <source>
        <dbReference type="ARBA" id="ARBA00023117"/>
    </source>
</evidence>
<evidence type="ECO:0000256" key="2">
    <source>
        <dbReference type="ARBA" id="ARBA00022737"/>
    </source>
</evidence>
<dbReference type="Gene3D" id="2.30.30.490">
    <property type="match status" value="1"/>
</dbReference>
<evidence type="ECO:0000256" key="4">
    <source>
        <dbReference type="ARBA" id="ARBA00023015"/>
    </source>
</evidence>
<comment type="subcellular location">
    <subcellularLocation>
        <location evidence="1">Nucleus</location>
    </subcellularLocation>
</comment>
<feature type="region of interest" description="Disordered" evidence="9">
    <location>
        <begin position="571"/>
        <end position="682"/>
    </location>
</feature>
<sequence length="1106" mass="121600">MPPRKLSAAAKGPASIAEGLPRENKREAMALILDRLENLTDKSGRSVSELFMELPDREDYPDYYMIIQHPIALDIIKGRLETGEYKDENLARFGKDLKTLTANAKTYNREGSMVYRDATTLESYINVAIDALAGSGSQASKREEFSTDFCRRVLDTIKSHEDKDGRQMAELFMELPSEEDYPDYYEEIKHPIAIENIEDKINRNAYQTLEAFEKDMNLMFENAKLYNAEGSDVYLDAEELQHLFWKTIGKNGRGRQTKGKRARKHDKELPEVVHKGETYKVGDFVHIQNDGEPSKPTIGLIFSLWEDENGVKGLDAVWFLRPENIVHPYASRFYPSEVVKASGVHAHLVEDVVERCFVLQTKDYIRGRPHNWKEGLSIYVCEQRYNESYKSVTKIKNWASCLPPGHKPADIELVTYPQPLSIKKNPSASMVDKAGRQDTSEPASRAGTPEDTPASSPSWSQEAETKPAAKTTKSKKRKSSQLYPEPPFQPAKPEVVETGEQQAPQPTPHYLAQQASPTARQHRPASPSVPRFRCNFSNLDTKKQCASVFSSEMDLQKHVASEHANVVSQATAVRAQKRGRPKKASATASAPDTASPPTPTTAQPVAPTVMGQSAHPSTQSAYNSYPSAYSAHAQPRPAAPSPDASGLPMYSGAGPYQHTQQQMHYMQQPSQQRGVPSYPQAYSQLPVHSGQVRSQGYSSSATYGQGYGQQYGMSQHPPHQAYAYGQSPPQYQQGFSSQGYPTQHQGTYSQSYPTSHHAYSQQQQQQHYGQQYASPSPQQHQQHRHLPPPTSSQNHMDHQQQLMAHQQQVVQQQRLAQQQQQQMVQQQYLQQQLAQTLPQSHPGYHQRSLSQTQGAYANQHQQQQQQQQPQSPVSVVASQSFSNVSTTSAYQPQPYLPPTSISFYSSGHSATLSNASTHSHGSVSTVTNALEGVGLGLSGVTNVDHGRIVMPTSTPDAFASTATSIGYGSKGADAFAPQDRHPVTMFNSPVSSTVSAPVTAVSAPSKPSHSDDYMAAKRMRLDSGLQPGGHSEYENNSFIAGGMTTAEGPRGSTMGNDGSSTAAITDNNGQHSNGVGNGNGTAPVVLPGINALTDPLNRGTNVEIGQ</sequence>
<keyword evidence="4" id="KW-0805">Transcription regulation</keyword>
<gene>
    <name evidence="12" type="ORF">KVV02_003450</name>
</gene>
<keyword evidence="6" id="KW-0804">Transcription</keyword>
<evidence type="ECO:0000256" key="6">
    <source>
        <dbReference type="ARBA" id="ARBA00023163"/>
    </source>
</evidence>
<dbReference type="PRINTS" id="PR00503">
    <property type="entry name" value="BROMODOMAIN"/>
</dbReference>
<name>A0A9P8CWB3_MORAP</name>
<evidence type="ECO:0000256" key="8">
    <source>
        <dbReference type="PROSITE-ProRule" id="PRU00035"/>
    </source>
</evidence>
<feature type="compositionally biased region" description="Polar residues" evidence="9">
    <location>
        <begin position="847"/>
        <end position="858"/>
    </location>
</feature>
<comment type="caution">
    <text evidence="12">The sequence shown here is derived from an EMBL/GenBank/DDBJ whole genome shotgun (WGS) entry which is preliminary data.</text>
</comment>
<dbReference type="Gene3D" id="1.20.920.10">
    <property type="entry name" value="Bromodomain-like"/>
    <property type="match status" value="2"/>
</dbReference>
<reference evidence="12" key="1">
    <citation type="submission" date="2021-07" db="EMBL/GenBank/DDBJ databases">
        <title>Draft genome of Mortierella alpina, strain LL118, isolated from an aspen leaf litter sample.</title>
        <authorList>
            <person name="Yang S."/>
            <person name="Vinatzer B.A."/>
        </authorList>
    </citation>
    <scope>NUCLEOTIDE SEQUENCE</scope>
    <source>
        <strain evidence="12">LL118</strain>
    </source>
</reference>
<feature type="region of interest" description="Disordered" evidence="9">
    <location>
        <begin position="708"/>
        <end position="807"/>
    </location>
</feature>
<evidence type="ECO:0000256" key="9">
    <source>
        <dbReference type="SAM" id="MobiDB-lite"/>
    </source>
</evidence>
<feature type="region of interest" description="Disordered" evidence="9">
    <location>
        <begin position="838"/>
        <end position="879"/>
    </location>
</feature>
<dbReference type="Pfam" id="PF00439">
    <property type="entry name" value="Bromodomain"/>
    <property type="match status" value="2"/>
</dbReference>
<dbReference type="InterPro" id="IPR018359">
    <property type="entry name" value="Bromodomain_CS"/>
</dbReference>
<feature type="compositionally biased region" description="Low complexity" evidence="9">
    <location>
        <begin position="655"/>
        <end position="672"/>
    </location>
</feature>
<feature type="compositionally biased region" description="Polar residues" evidence="9">
    <location>
        <begin position="453"/>
        <end position="462"/>
    </location>
</feature>
<proteinExistence type="predicted"/>
<dbReference type="PANTHER" id="PTHR16062:SF19">
    <property type="entry name" value="PROTEIN POLYBROMO-1"/>
    <property type="match status" value="1"/>
</dbReference>
<feature type="compositionally biased region" description="Low complexity" evidence="9">
    <location>
        <begin position="755"/>
        <end position="780"/>
    </location>
</feature>
<dbReference type="PROSITE" id="PS00633">
    <property type="entry name" value="BROMODOMAIN_1"/>
    <property type="match status" value="1"/>
</dbReference>
<dbReference type="PANTHER" id="PTHR16062">
    <property type="entry name" value="SWI/SNF-RELATED"/>
    <property type="match status" value="1"/>
</dbReference>
<evidence type="ECO:0000256" key="1">
    <source>
        <dbReference type="ARBA" id="ARBA00004123"/>
    </source>
</evidence>
<feature type="region of interest" description="Disordered" evidence="9">
    <location>
        <begin position="422"/>
        <end position="531"/>
    </location>
</feature>
<feature type="compositionally biased region" description="Polar residues" evidence="9">
    <location>
        <begin position="727"/>
        <end position="754"/>
    </location>
</feature>
<feature type="domain" description="Bromo" evidence="10">
    <location>
        <begin position="164"/>
        <end position="234"/>
    </location>
</feature>
<dbReference type="InterPro" id="IPR001487">
    <property type="entry name" value="Bromodomain"/>
</dbReference>
<keyword evidence="2" id="KW-0677">Repeat</keyword>
<feature type="domain" description="BAH" evidence="11">
    <location>
        <begin position="277"/>
        <end position="396"/>
    </location>
</feature>
<dbReference type="GO" id="GO:0016586">
    <property type="term" value="C:RSC-type complex"/>
    <property type="evidence" value="ECO:0007669"/>
    <property type="project" value="InterPro"/>
</dbReference>
<accession>A0A9P8CWB3</accession>
<dbReference type="SMART" id="SM00297">
    <property type="entry name" value="BROMO"/>
    <property type="match status" value="2"/>
</dbReference>
<keyword evidence="3" id="KW-0156">Chromatin regulator</keyword>
<feature type="compositionally biased region" description="Low complexity" evidence="9">
    <location>
        <begin position="859"/>
        <end position="879"/>
    </location>
</feature>
<dbReference type="AlphaFoldDB" id="A0A9P8CWB3"/>
<dbReference type="Proteomes" id="UP000717515">
    <property type="component" value="Unassembled WGS sequence"/>
</dbReference>